<dbReference type="EMBL" id="CAJVPK010000795">
    <property type="protein sequence ID" value="CAG8549784.1"/>
    <property type="molecule type" value="Genomic_DNA"/>
</dbReference>
<accession>A0A9N9FQQ4</accession>
<dbReference type="AlphaFoldDB" id="A0A9N9FQQ4"/>
<keyword evidence="2" id="KW-1185">Reference proteome</keyword>
<reference evidence="1" key="1">
    <citation type="submission" date="2021-06" db="EMBL/GenBank/DDBJ databases">
        <authorList>
            <person name="Kallberg Y."/>
            <person name="Tangrot J."/>
            <person name="Rosling A."/>
        </authorList>
    </citation>
    <scope>NUCLEOTIDE SEQUENCE</scope>
    <source>
        <strain evidence="1">AZ414A</strain>
    </source>
</reference>
<protein>
    <submittedName>
        <fullName evidence="1">11987_t:CDS:1</fullName>
    </submittedName>
</protein>
<name>A0A9N9FQQ4_9GLOM</name>
<organism evidence="1 2">
    <name type="scientific">Diversispora eburnea</name>
    <dbReference type="NCBI Taxonomy" id="1213867"/>
    <lineage>
        <taxon>Eukaryota</taxon>
        <taxon>Fungi</taxon>
        <taxon>Fungi incertae sedis</taxon>
        <taxon>Mucoromycota</taxon>
        <taxon>Glomeromycotina</taxon>
        <taxon>Glomeromycetes</taxon>
        <taxon>Diversisporales</taxon>
        <taxon>Diversisporaceae</taxon>
        <taxon>Diversispora</taxon>
    </lineage>
</organism>
<sequence>MLAADKSIAKIMCEMRNVEEDVGNGRSSEDGEIDVCINKFIMKICR</sequence>
<dbReference type="Proteomes" id="UP000789706">
    <property type="component" value="Unassembled WGS sequence"/>
</dbReference>
<comment type="caution">
    <text evidence="1">The sequence shown here is derived from an EMBL/GenBank/DDBJ whole genome shotgun (WGS) entry which is preliminary data.</text>
</comment>
<gene>
    <name evidence="1" type="ORF">DEBURN_LOCUS7040</name>
</gene>
<evidence type="ECO:0000313" key="1">
    <source>
        <dbReference type="EMBL" id="CAG8549784.1"/>
    </source>
</evidence>
<evidence type="ECO:0000313" key="2">
    <source>
        <dbReference type="Proteomes" id="UP000789706"/>
    </source>
</evidence>
<proteinExistence type="predicted"/>